<proteinExistence type="predicted"/>
<evidence type="ECO:0000313" key="4">
    <source>
        <dbReference type="Proteomes" id="UP001230951"/>
    </source>
</evidence>
<dbReference type="EMBL" id="JAUSRG010000001">
    <property type="protein sequence ID" value="MDP9903200.1"/>
    <property type="molecule type" value="Genomic_DNA"/>
</dbReference>
<comment type="caution">
    <text evidence="2">The sequence shown here is derived from an EMBL/GenBank/DDBJ whole genome shotgun (WGS) entry which is preliminary data.</text>
</comment>
<evidence type="ECO:0000256" key="1">
    <source>
        <dbReference type="SAM" id="MobiDB-lite"/>
    </source>
</evidence>
<dbReference type="InterPro" id="IPR041073">
    <property type="entry name" value="MobL"/>
</dbReference>
<protein>
    <recommendedName>
        <fullName evidence="6">Relaxase</fullName>
    </recommendedName>
</protein>
<organism evidence="2 5">
    <name type="scientific">Arthrobacter bambusae</name>
    <dbReference type="NCBI Taxonomy" id="1338426"/>
    <lineage>
        <taxon>Bacteria</taxon>
        <taxon>Bacillati</taxon>
        <taxon>Actinomycetota</taxon>
        <taxon>Actinomycetes</taxon>
        <taxon>Micrococcales</taxon>
        <taxon>Micrococcaceae</taxon>
        <taxon>Arthrobacter</taxon>
    </lineage>
</organism>
<feature type="region of interest" description="Disordered" evidence="1">
    <location>
        <begin position="719"/>
        <end position="739"/>
    </location>
</feature>
<evidence type="ECO:0000313" key="2">
    <source>
        <dbReference type="EMBL" id="MDP9903200.1"/>
    </source>
</evidence>
<dbReference type="EMBL" id="JAUSTF010000002">
    <property type="protein sequence ID" value="MDQ0180147.1"/>
    <property type="molecule type" value="Genomic_DNA"/>
</dbReference>
<dbReference type="Proteomes" id="UP001242995">
    <property type="component" value="Unassembled WGS sequence"/>
</dbReference>
<gene>
    <name evidence="2" type="ORF">J2S90_000140</name>
    <name evidence="3" type="ORF">J2S93_001563</name>
</gene>
<dbReference type="Proteomes" id="UP001230951">
    <property type="component" value="Unassembled WGS sequence"/>
</dbReference>
<sequence length="739" mass="83103">MPTPGKGNKNKGTRGGTPGDYVLRYMARANATESLAPIRKNRTDDFIERYMAREQATETLEVDSVLLLKRKMAKAQGQAGVAFGHGQVSLSHDALKAASRDIQSLFDDGHTVMKTVLSFDEDYLKKHGIVPKGFKARTKGDYRGRIDQMKLRLAIMNGLDRMGRMLYDDLRYVAVIQVDTMHVHCHVAMVDAGVGTLAPDGTQKGKITDRAKSLIRRGIDGWLDEKQQMSHLSSAVGYERRNVATFVKKWAHQQMLRESLPQFLLACLPSDKRMWRYSTNAKAMQKPNRLVREIVEEALAQPGSPYPEAMARVRSYANSRRRREGLSKRDWQRLIDQSMDRIIERGVNGVYGLLRALPADALRIKTPMLDVMGLDYEEMAARAAQSAQQSQKIGRSKGGASGKSDDLIGFGFRLRSYSSRLRHHILKREEFHARATTWEAADAVGAASPESRVMHVFFREEEEYHARVAAKYRSLLNFMPASVHRQADIDEVTAYGERLISMESLRQDQSLRKMKDPQQAERLGRDVYGQAGGALVAIGDKESLAELDRRIAAMRVERARRVDVLRMKLAGQGFRLTEVEHDGGAALEAVAGVEFPFEGVKTLDLHHMRFDFARDVEVGPRGRGLFASWADRRRRALQRAVAYLEDSGQHAEIQTLPVDDIARMGSLAESFDQGGEVLPSEVSVLSRQNDAAHRSRTVQLGVRLRSRLEERVSKDVRELRIDELGSTERDEPNEGQLGP</sequence>
<evidence type="ECO:0008006" key="6">
    <source>
        <dbReference type="Google" id="ProtNLM"/>
    </source>
</evidence>
<name>A0AAW8D670_9MICC</name>
<reference evidence="2 4" key="1">
    <citation type="submission" date="2023-07" db="EMBL/GenBank/DDBJ databases">
        <title>Sorghum-associated microbial communities from plants grown in Nebraska, USA.</title>
        <authorList>
            <person name="Schachtman D."/>
        </authorList>
    </citation>
    <scope>NUCLEOTIDE SEQUENCE</scope>
    <source>
        <strain evidence="2">DS1006</strain>
        <strain evidence="3 4">DS1016</strain>
    </source>
</reference>
<keyword evidence="4" id="KW-1185">Reference proteome</keyword>
<dbReference type="Pfam" id="PF18555">
    <property type="entry name" value="MobL"/>
    <property type="match status" value="1"/>
</dbReference>
<dbReference type="AlphaFoldDB" id="A0AAW8D670"/>
<evidence type="ECO:0000313" key="5">
    <source>
        <dbReference type="Proteomes" id="UP001242995"/>
    </source>
</evidence>
<evidence type="ECO:0000313" key="3">
    <source>
        <dbReference type="EMBL" id="MDQ0180147.1"/>
    </source>
</evidence>
<accession>A0AAW8D670</accession>
<feature type="compositionally biased region" description="Basic and acidic residues" evidence="1">
    <location>
        <begin position="719"/>
        <end position="732"/>
    </location>
</feature>